<protein>
    <submittedName>
        <fullName evidence="2">Uncharacterized protein</fullName>
    </submittedName>
</protein>
<proteinExistence type="predicted"/>
<accession>A0AAV5UJV0</accession>
<evidence type="ECO:0000313" key="3">
    <source>
        <dbReference type="Proteomes" id="UP001432027"/>
    </source>
</evidence>
<dbReference type="AlphaFoldDB" id="A0AAV5UJV0"/>
<feature type="non-terminal residue" evidence="2">
    <location>
        <position position="1"/>
    </location>
</feature>
<comment type="caution">
    <text evidence="2">The sequence shown here is derived from an EMBL/GenBank/DDBJ whole genome shotgun (WGS) entry which is preliminary data.</text>
</comment>
<organism evidence="2 3">
    <name type="scientific">Pristionchus entomophagus</name>
    <dbReference type="NCBI Taxonomy" id="358040"/>
    <lineage>
        <taxon>Eukaryota</taxon>
        <taxon>Metazoa</taxon>
        <taxon>Ecdysozoa</taxon>
        <taxon>Nematoda</taxon>
        <taxon>Chromadorea</taxon>
        <taxon>Rhabditida</taxon>
        <taxon>Rhabditina</taxon>
        <taxon>Diplogasteromorpha</taxon>
        <taxon>Diplogasteroidea</taxon>
        <taxon>Neodiplogasteridae</taxon>
        <taxon>Pristionchus</taxon>
    </lineage>
</organism>
<feature type="compositionally biased region" description="Basic residues" evidence="1">
    <location>
        <begin position="222"/>
        <end position="233"/>
    </location>
</feature>
<feature type="region of interest" description="Disordered" evidence="1">
    <location>
        <begin position="214"/>
        <end position="233"/>
    </location>
</feature>
<sequence length="233" mass="27289">LQMFPLLPYTHIHTTEQLPLHLNGERHSKIDLTIRRNWNRHRLVLLDFLCSDCYSGTHYRLRLDDNTYINLPDDDPTLPAPITLTDFYRELRDFISRQEEILAELAEDGEAVIVKLFPSSPLLFLERLDDDQMMEIIKESTNEDQGIESTLRDQFRLRWSRLAAQMLHASPKAELLRRTEVSEVTYVDRSITDNLPYQKVKYITALRHGLHKSPALTVPRPSRVKRRSISATR</sequence>
<name>A0AAV5UJV0_9BILA</name>
<evidence type="ECO:0000256" key="1">
    <source>
        <dbReference type="SAM" id="MobiDB-lite"/>
    </source>
</evidence>
<reference evidence="2" key="1">
    <citation type="submission" date="2023-10" db="EMBL/GenBank/DDBJ databases">
        <title>Genome assembly of Pristionchus species.</title>
        <authorList>
            <person name="Yoshida K."/>
            <person name="Sommer R.J."/>
        </authorList>
    </citation>
    <scope>NUCLEOTIDE SEQUENCE</scope>
    <source>
        <strain evidence="2">RS0144</strain>
    </source>
</reference>
<keyword evidence="3" id="KW-1185">Reference proteome</keyword>
<evidence type="ECO:0000313" key="2">
    <source>
        <dbReference type="EMBL" id="GMT07340.1"/>
    </source>
</evidence>
<dbReference type="EMBL" id="BTSX01000006">
    <property type="protein sequence ID" value="GMT07340.1"/>
    <property type="molecule type" value="Genomic_DNA"/>
</dbReference>
<dbReference type="Proteomes" id="UP001432027">
    <property type="component" value="Unassembled WGS sequence"/>
</dbReference>
<gene>
    <name evidence="2" type="ORF">PENTCL1PPCAC_29514</name>
</gene>